<evidence type="ECO:0000256" key="1">
    <source>
        <dbReference type="ARBA" id="ARBA00022670"/>
    </source>
</evidence>
<dbReference type="RefSeq" id="WP_152823524.1">
    <property type="nucleotide sequence ID" value="NZ_WHUT02000001.1"/>
</dbReference>
<gene>
    <name evidence="8" type="ORF">GEU84_000355</name>
</gene>
<dbReference type="PANTHER" id="PTHR22726">
    <property type="entry name" value="METALLOENDOPEPTIDASE OMA1"/>
    <property type="match status" value="1"/>
</dbReference>
<organism evidence="8 9">
    <name type="scientific">Fertoeibacter niger</name>
    <dbReference type="NCBI Taxonomy" id="2656921"/>
    <lineage>
        <taxon>Bacteria</taxon>
        <taxon>Pseudomonadati</taxon>
        <taxon>Pseudomonadota</taxon>
        <taxon>Alphaproteobacteria</taxon>
        <taxon>Rhodobacterales</taxon>
        <taxon>Paracoccaceae</taxon>
        <taxon>Fertoeibacter</taxon>
    </lineage>
</organism>
<dbReference type="GO" id="GO:0004222">
    <property type="term" value="F:metalloendopeptidase activity"/>
    <property type="evidence" value="ECO:0007669"/>
    <property type="project" value="InterPro"/>
</dbReference>
<name>A0A8X8GTJ7_9RHOB</name>
<keyword evidence="2" id="KW-0479">Metal-binding</keyword>
<keyword evidence="1 6" id="KW-0645">Protease</keyword>
<evidence type="ECO:0000256" key="5">
    <source>
        <dbReference type="ARBA" id="ARBA00023049"/>
    </source>
</evidence>
<dbReference type="CDD" id="cd07332">
    <property type="entry name" value="M48C_Oma1_like"/>
    <property type="match status" value="1"/>
</dbReference>
<evidence type="ECO:0000256" key="6">
    <source>
        <dbReference type="RuleBase" id="RU003983"/>
    </source>
</evidence>
<keyword evidence="5 6" id="KW-0482">Metalloprotease</keyword>
<accession>A0A8X8GTJ7</accession>
<dbReference type="GO" id="GO:0051603">
    <property type="term" value="P:proteolysis involved in protein catabolic process"/>
    <property type="evidence" value="ECO:0007669"/>
    <property type="project" value="TreeGrafter"/>
</dbReference>
<proteinExistence type="inferred from homology"/>
<evidence type="ECO:0000256" key="4">
    <source>
        <dbReference type="ARBA" id="ARBA00022833"/>
    </source>
</evidence>
<reference evidence="8" key="1">
    <citation type="submission" date="2020-05" db="EMBL/GenBank/DDBJ databases">
        <title>Fertoebacter nigrum gen. nov., sp. nov., a new member of the family Rhodobacteraceae.</title>
        <authorList>
            <person name="Szuroczki S."/>
            <person name="Abbaszade G."/>
            <person name="Buni D."/>
            <person name="Schumann P."/>
            <person name="Toth E."/>
        </authorList>
    </citation>
    <scope>NUCLEOTIDE SEQUENCE</scope>
    <source>
        <strain evidence="8">RG-N-1a</strain>
    </source>
</reference>
<dbReference type="EMBL" id="WHUT02000001">
    <property type="protein sequence ID" value="NUB42822.1"/>
    <property type="molecule type" value="Genomic_DNA"/>
</dbReference>
<comment type="similarity">
    <text evidence="6">Belongs to the peptidase M48 family.</text>
</comment>
<dbReference type="AlphaFoldDB" id="A0A8X8GTJ7"/>
<evidence type="ECO:0000313" key="9">
    <source>
        <dbReference type="Proteomes" id="UP000484076"/>
    </source>
</evidence>
<sequence>MLKFLPFLLAIAYGLAMYRFSAWRTAKMLDQQSRPLTEREITRLADKMAVALDVPQVKVHVFEVDAVNGLAAPDGRIFLTRGFVQKFRAGEVTAEELASVIAHELGHVALGHSRRRMIDFTGQNAVFMMLSALLNRFLPFIGIWIARLISTALAARLSRRDEHEADAYASALLVKAGIGTGPQKSLFRKLGVLTGGHGAGTPAWLLSHPATEDRIRAIEAREQKWGVPVLPDRRVP</sequence>
<dbReference type="InterPro" id="IPR051156">
    <property type="entry name" value="Mito/Outer_Membr_Metalloprot"/>
</dbReference>
<dbReference type="Proteomes" id="UP000484076">
    <property type="component" value="Unassembled WGS sequence"/>
</dbReference>
<dbReference type="Pfam" id="PF01435">
    <property type="entry name" value="Peptidase_M48"/>
    <property type="match status" value="1"/>
</dbReference>
<keyword evidence="3 6" id="KW-0378">Hydrolase</keyword>
<evidence type="ECO:0000256" key="2">
    <source>
        <dbReference type="ARBA" id="ARBA00022723"/>
    </source>
</evidence>
<dbReference type="PANTHER" id="PTHR22726:SF1">
    <property type="entry name" value="METALLOENDOPEPTIDASE OMA1, MITOCHONDRIAL"/>
    <property type="match status" value="1"/>
</dbReference>
<keyword evidence="4 6" id="KW-0862">Zinc</keyword>
<evidence type="ECO:0000313" key="8">
    <source>
        <dbReference type="EMBL" id="NUB42822.1"/>
    </source>
</evidence>
<dbReference type="GO" id="GO:0046872">
    <property type="term" value="F:metal ion binding"/>
    <property type="evidence" value="ECO:0007669"/>
    <property type="project" value="UniProtKB-KW"/>
</dbReference>
<comment type="caution">
    <text evidence="8">The sequence shown here is derived from an EMBL/GenBank/DDBJ whole genome shotgun (WGS) entry which is preliminary data.</text>
</comment>
<comment type="cofactor">
    <cofactor evidence="6">
        <name>Zn(2+)</name>
        <dbReference type="ChEBI" id="CHEBI:29105"/>
    </cofactor>
    <text evidence="6">Binds 1 zinc ion per subunit.</text>
</comment>
<dbReference type="Gene3D" id="3.30.2010.10">
    <property type="entry name" value="Metalloproteases ('zincins'), catalytic domain"/>
    <property type="match status" value="1"/>
</dbReference>
<evidence type="ECO:0000256" key="3">
    <source>
        <dbReference type="ARBA" id="ARBA00022801"/>
    </source>
</evidence>
<keyword evidence="9" id="KW-1185">Reference proteome</keyword>
<feature type="domain" description="Peptidase M48" evidence="7">
    <location>
        <begin position="35"/>
        <end position="221"/>
    </location>
</feature>
<protein>
    <submittedName>
        <fullName evidence="8">M48 family metallopeptidase</fullName>
    </submittedName>
</protein>
<evidence type="ECO:0000259" key="7">
    <source>
        <dbReference type="Pfam" id="PF01435"/>
    </source>
</evidence>
<dbReference type="InterPro" id="IPR001915">
    <property type="entry name" value="Peptidase_M48"/>
</dbReference>
<dbReference type="GO" id="GO:0016020">
    <property type="term" value="C:membrane"/>
    <property type="evidence" value="ECO:0007669"/>
    <property type="project" value="TreeGrafter"/>
</dbReference>